<proteinExistence type="predicted"/>
<name>A0A0G0UBC6_9BACT</name>
<comment type="caution">
    <text evidence="1">The sequence shown here is derived from an EMBL/GenBank/DDBJ whole genome shotgun (WGS) entry which is preliminary data.</text>
</comment>
<evidence type="ECO:0000313" key="1">
    <source>
        <dbReference type="EMBL" id="KKR86263.1"/>
    </source>
</evidence>
<dbReference type="PROSITE" id="PS51257">
    <property type="entry name" value="PROKAR_LIPOPROTEIN"/>
    <property type="match status" value="1"/>
</dbReference>
<reference evidence="1 2" key="1">
    <citation type="journal article" date="2015" name="Nature">
        <title>rRNA introns, odd ribosomes, and small enigmatic genomes across a large radiation of phyla.</title>
        <authorList>
            <person name="Brown C.T."/>
            <person name="Hug L.A."/>
            <person name="Thomas B.C."/>
            <person name="Sharon I."/>
            <person name="Castelle C.J."/>
            <person name="Singh A."/>
            <person name="Wilkins M.J."/>
            <person name="Williams K.H."/>
            <person name="Banfield J.F."/>
        </authorList>
    </citation>
    <scope>NUCLEOTIDE SEQUENCE [LARGE SCALE GENOMIC DNA]</scope>
</reference>
<protein>
    <submittedName>
        <fullName evidence="1">Uncharacterized protein</fullName>
    </submittedName>
</protein>
<dbReference type="Proteomes" id="UP000034616">
    <property type="component" value="Unassembled WGS sequence"/>
</dbReference>
<dbReference type="EMBL" id="LCAH01000016">
    <property type="protein sequence ID" value="KKR86263.1"/>
    <property type="molecule type" value="Genomic_DNA"/>
</dbReference>
<organism evidence="1 2">
    <name type="scientific">Candidatus Uhrbacteria bacterium GW2011_GWC2_41_11</name>
    <dbReference type="NCBI Taxonomy" id="1618985"/>
    <lineage>
        <taxon>Bacteria</taxon>
        <taxon>Candidatus Uhriibacteriota</taxon>
    </lineage>
</organism>
<gene>
    <name evidence="1" type="ORF">UU35_C0016G0010</name>
</gene>
<dbReference type="AlphaFoldDB" id="A0A0G0UBC6"/>
<evidence type="ECO:0000313" key="2">
    <source>
        <dbReference type="Proteomes" id="UP000034616"/>
    </source>
</evidence>
<sequence length="287" mass="31919">MTIKQPLFILFLVLNFLLIGVGCPFKTPDSDLNLKAKEAAEALHFDAGDTFVIQRTVFGFGGLAEAFAGEETKQEVTLEQIIPGNSVTLSWKTVFPQKKEDGSFENKTKTGRLTSSTLEKGTHLFLPAFWQEGDQTLEDQTLIWLSKKQYEELLQTGKTHISLGLLDEKITSVLRLTDALQNAWNALQQKAGEVSKNQDVTEVTSSNYFTETEKFQTLMVNGVLINVRVIQASNWFASYVILANPENPLVLKVTPNPLSSGSFNPHAPLDILSASLGYEIREIHTKK</sequence>
<accession>A0A0G0UBC6</accession>